<dbReference type="NCBIfam" id="NF033223">
    <property type="entry name" value="YHYH_alt"/>
    <property type="match status" value="1"/>
</dbReference>
<dbReference type="SUPFAM" id="SSF47090">
    <property type="entry name" value="PGBD-like"/>
    <property type="match status" value="1"/>
</dbReference>
<feature type="region of interest" description="Disordered" evidence="1">
    <location>
        <begin position="21"/>
        <end position="70"/>
    </location>
</feature>
<reference evidence="4 5" key="1">
    <citation type="submission" date="2017-06" db="EMBL/GenBank/DDBJ databases">
        <title>Draft genome sequence of Fusobacterium nucleatum subsp. polymorphum KCOM 1267 (=ChDC F290).</title>
        <authorList>
            <person name="Kook J.-K."/>
            <person name="Park S.-N."/>
            <person name="Lim Y.K."/>
            <person name="Roh H."/>
        </authorList>
    </citation>
    <scope>NUCLEOTIDE SEQUENCE [LARGE SCALE GENOMIC DNA]</scope>
    <source>
        <strain evidence="5">KCOM 1267(ChDC F290)</strain>
    </source>
</reference>
<protein>
    <submittedName>
        <fullName evidence="4">Peptidoglycan-binding protein</fullName>
    </submittedName>
</protein>
<dbReference type="Proteomes" id="UP000221504">
    <property type="component" value="Unassembled WGS sequence"/>
</dbReference>
<feature type="compositionally biased region" description="Low complexity" evidence="1">
    <location>
        <begin position="59"/>
        <end position="68"/>
    </location>
</feature>
<feature type="domain" description="Peptidoglycan binding-like" evidence="3">
    <location>
        <begin position="85"/>
        <end position="111"/>
    </location>
</feature>
<comment type="caution">
    <text evidence="4">The sequence shown here is derived from an EMBL/GenBank/DDBJ whole genome shotgun (WGS) entry which is preliminary data.</text>
</comment>
<gene>
    <name evidence="4" type="ORF">CBG52_11260</name>
</gene>
<feature type="chain" id="PRO_5012699728" evidence="2">
    <location>
        <begin position="26"/>
        <end position="118"/>
    </location>
</feature>
<accession>A0A2C6BKG1</accession>
<dbReference type="InterPro" id="IPR036365">
    <property type="entry name" value="PGBD-like_sf"/>
</dbReference>
<dbReference type="InterPro" id="IPR047773">
    <property type="entry name" value="YHYH_dom_bact"/>
</dbReference>
<evidence type="ECO:0000313" key="4">
    <source>
        <dbReference type="EMBL" id="PHI04332.1"/>
    </source>
</evidence>
<sequence length="118" mass="12965">MKKKLFTLFILASLLAFSHPGRTDANGGHRDRKNGGYHYHHGYPAHDHPNGVCPYESPKTTTSSNKSMSKTEIKKNLAALGYTGTNAIAEFQRDNGLVADGVAGKRTIKKIRERLGLN</sequence>
<evidence type="ECO:0000256" key="2">
    <source>
        <dbReference type="SAM" id="SignalP"/>
    </source>
</evidence>
<dbReference type="EMBL" id="NIRM01000004">
    <property type="protein sequence ID" value="PHI04332.1"/>
    <property type="molecule type" value="Genomic_DNA"/>
</dbReference>
<dbReference type="Gene3D" id="1.10.101.10">
    <property type="entry name" value="PGBD-like superfamily/PGBD"/>
    <property type="match status" value="1"/>
</dbReference>
<organism evidence="4 5">
    <name type="scientific">Fusobacterium nucleatum subsp. polymorphum</name>
    <name type="common">Fusobacterium polymorphum</name>
    <dbReference type="NCBI Taxonomy" id="76857"/>
    <lineage>
        <taxon>Bacteria</taxon>
        <taxon>Fusobacteriati</taxon>
        <taxon>Fusobacteriota</taxon>
        <taxon>Fusobacteriia</taxon>
        <taxon>Fusobacteriales</taxon>
        <taxon>Fusobacteriaceae</taxon>
        <taxon>Fusobacterium</taxon>
    </lineage>
</organism>
<dbReference type="AlphaFoldDB" id="A0A2C6BKG1"/>
<dbReference type="Pfam" id="PF01471">
    <property type="entry name" value="PG_binding_1"/>
    <property type="match status" value="1"/>
</dbReference>
<evidence type="ECO:0000259" key="3">
    <source>
        <dbReference type="Pfam" id="PF01471"/>
    </source>
</evidence>
<feature type="signal peptide" evidence="2">
    <location>
        <begin position="1"/>
        <end position="25"/>
    </location>
</feature>
<keyword evidence="2" id="KW-0732">Signal</keyword>
<dbReference type="RefSeq" id="WP_099011816.1">
    <property type="nucleotide sequence ID" value="NZ_CP077154.1"/>
</dbReference>
<dbReference type="InterPro" id="IPR002477">
    <property type="entry name" value="Peptidoglycan-bd-like"/>
</dbReference>
<dbReference type="InterPro" id="IPR036366">
    <property type="entry name" value="PGBDSf"/>
</dbReference>
<name>A0A2C6BKG1_FUSNP</name>
<evidence type="ECO:0000313" key="5">
    <source>
        <dbReference type="Proteomes" id="UP000221504"/>
    </source>
</evidence>
<evidence type="ECO:0000256" key="1">
    <source>
        <dbReference type="SAM" id="MobiDB-lite"/>
    </source>
</evidence>
<proteinExistence type="predicted"/>